<evidence type="ECO:0000259" key="2">
    <source>
        <dbReference type="Pfam" id="PF04213"/>
    </source>
</evidence>
<feature type="domain" description="Htaa" evidence="2">
    <location>
        <begin position="39"/>
        <end position="68"/>
    </location>
</feature>
<protein>
    <recommendedName>
        <fullName evidence="2">Htaa domain-containing protein</fullName>
    </recommendedName>
</protein>
<dbReference type="EMBL" id="JAAGMN010005582">
    <property type="protein sequence ID" value="NEE15305.1"/>
    <property type="molecule type" value="Genomic_DNA"/>
</dbReference>
<evidence type="ECO:0000256" key="1">
    <source>
        <dbReference type="SAM" id="SignalP"/>
    </source>
</evidence>
<feature type="non-terminal residue" evidence="3">
    <location>
        <position position="68"/>
    </location>
</feature>
<feature type="non-terminal residue" evidence="3">
    <location>
        <position position="1"/>
    </location>
</feature>
<evidence type="ECO:0000313" key="3">
    <source>
        <dbReference type="EMBL" id="NEE15305.1"/>
    </source>
</evidence>
<accession>A0A6G3XBW4</accession>
<feature type="signal peptide" evidence="1">
    <location>
        <begin position="1"/>
        <end position="20"/>
    </location>
</feature>
<feature type="chain" id="PRO_5026174406" description="Htaa domain-containing protein" evidence="1">
    <location>
        <begin position="21"/>
        <end position="68"/>
    </location>
</feature>
<keyword evidence="1" id="KW-0732">Signal</keyword>
<gene>
    <name evidence="3" type="ORF">G3M58_53700</name>
</gene>
<organism evidence="3">
    <name type="scientific">Streptomyces sp. SID7499</name>
    <dbReference type="NCBI Taxonomy" id="2706086"/>
    <lineage>
        <taxon>Bacteria</taxon>
        <taxon>Bacillati</taxon>
        <taxon>Actinomycetota</taxon>
        <taxon>Actinomycetes</taxon>
        <taxon>Kitasatosporales</taxon>
        <taxon>Streptomycetaceae</taxon>
        <taxon>Streptomyces</taxon>
    </lineage>
</organism>
<dbReference type="Pfam" id="PF04213">
    <property type="entry name" value="HtaA"/>
    <property type="match status" value="1"/>
</dbReference>
<name>A0A6G3XBW4_9ACTN</name>
<comment type="caution">
    <text evidence="3">The sequence shown here is derived from an EMBL/GenBank/DDBJ whole genome shotgun (WGS) entry which is preliminary data.</text>
</comment>
<reference evidence="3" key="1">
    <citation type="submission" date="2020-01" db="EMBL/GenBank/DDBJ databases">
        <title>Insect and environment-associated Actinomycetes.</title>
        <authorList>
            <person name="Currrie C."/>
            <person name="Chevrette M."/>
            <person name="Carlson C."/>
            <person name="Stubbendieck R."/>
            <person name="Wendt-Pienkowski E."/>
        </authorList>
    </citation>
    <scope>NUCLEOTIDE SEQUENCE</scope>
    <source>
        <strain evidence="3">SID7499</strain>
    </source>
</reference>
<proteinExistence type="predicted"/>
<dbReference type="AlphaFoldDB" id="A0A6G3XBW4"/>
<dbReference type="InterPro" id="IPR007331">
    <property type="entry name" value="Htaa"/>
</dbReference>
<sequence length="68" mass="6671">AAAVATAAVLGATFALPALAADGSTEAAPAAAPKLDLVDGTLDWGIHADFRKYVVGPIAHGKITVTDG</sequence>